<dbReference type="InterPro" id="IPR036291">
    <property type="entry name" value="NAD(P)-bd_dom_sf"/>
</dbReference>
<evidence type="ECO:0000256" key="3">
    <source>
        <dbReference type="ARBA" id="ARBA00023027"/>
    </source>
</evidence>
<evidence type="ECO:0000259" key="6">
    <source>
        <dbReference type="Pfam" id="PF02826"/>
    </source>
</evidence>
<organism evidence="7 8">
    <name type="scientific">Oceanisphaera arctica</name>
    <dbReference type="NCBI Taxonomy" id="641510"/>
    <lineage>
        <taxon>Bacteria</taxon>
        <taxon>Pseudomonadati</taxon>
        <taxon>Pseudomonadota</taxon>
        <taxon>Gammaproteobacteria</taxon>
        <taxon>Aeromonadales</taxon>
        <taxon>Aeromonadaceae</taxon>
        <taxon>Oceanisphaera</taxon>
    </lineage>
</organism>
<accession>A0A2P5TN60</accession>
<dbReference type="GO" id="GO:0016616">
    <property type="term" value="F:oxidoreductase activity, acting on the CH-OH group of donors, NAD or NADP as acceptor"/>
    <property type="evidence" value="ECO:0007669"/>
    <property type="project" value="InterPro"/>
</dbReference>
<dbReference type="Proteomes" id="UP000242231">
    <property type="component" value="Unassembled WGS sequence"/>
</dbReference>
<dbReference type="GO" id="GO:0051287">
    <property type="term" value="F:NAD binding"/>
    <property type="evidence" value="ECO:0007669"/>
    <property type="project" value="InterPro"/>
</dbReference>
<keyword evidence="2 4" id="KW-0560">Oxidoreductase</keyword>
<name>A0A2P5TN60_9GAMM</name>
<dbReference type="InterPro" id="IPR029753">
    <property type="entry name" value="D-isomer_DH_CS"/>
</dbReference>
<feature type="domain" description="D-isomer specific 2-hydroxyacid dehydrogenase catalytic" evidence="5">
    <location>
        <begin position="5"/>
        <end position="308"/>
    </location>
</feature>
<sequence length="310" mass="33520">MVDIVISEFMDEDAVDALRNEFSVHYDPTLVDRPQELLSLSTSARALIVRNRTQVRGKLLAALPSLRVVGRLGVGLDNIDMQACEGAGIRVFPATGANSESVAEYVITGLLMLLRGAYHSNAAMLSGDWPRTQLVGREVNQRHLGLVGFGGISRLVARKAKALGMRVSAFDPYIKDSNGVWEEEGVTPLSLDQLLRQVDGLSLHVPLVESTRHLINADSLSLMKPDAVLINTARGGVVDDSALADALKEQRLAGAMLDVFETEPMTADNPFHGVPNLVLTPHIAGVTEESNVRVSSVTAENVRLALRDNQ</sequence>
<dbReference type="InterPro" id="IPR050857">
    <property type="entry name" value="D-2-hydroxyacid_DH"/>
</dbReference>
<dbReference type="SUPFAM" id="SSF52283">
    <property type="entry name" value="Formate/glycerate dehydrogenase catalytic domain-like"/>
    <property type="match status" value="1"/>
</dbReference>
<evidence type="ECO:0000259" key="5">
    <source>
        <dbReference type="Pfam" id="PF00389"/>
    </source>
</evidence>
<dbReference type="PANTHER" id="PTHR42789">
    <property type="entry name" value="D-ISOMER SPECIFIC 2-HYDROXYACID DEHYDROGENASE FAMILY PROTEIN (AFU_ORTHOLOGUE AFUA_6G10090)"/>
    <property type="match status" value="1"/>
</dbReference>
<evidence type="ECO:0000256" key="2">
    <source>
        <dbReference type="ARBA" id="ARBA00023002"/>
    </source>
</evidence>
<dbReference type="OrthoDB" id="9805416at2"/>
<dbReference type="PROSITE" id="PS00671">
    <property type="entry name" value="D_2_HYDROXYACID_DH_3"/>
    <property type="match status" value="1"/>
</dbReference>
<comment type="similarity">
    <text evidence="1 4">Belongs to the D-isomer specific 2-hydroxyacid dehydrogenase family.</text>
</comment>
<dbReference type="InterPro" id="IPR006140">
    <property type="entry name" value="D-isomer_DH_NAD-bd"/>
</dbReference>
<keyword evidence="3" id="KW-0520">NAD</keyword>
<protein>
    <submittedName>
        <fullName evidence="7">3-phosphoglycerate dehydrogenase</fullName>
    </submittedName>
</protein>
<dbReference type="RefSeq" id="WP_104485981.1">
    <property type="nucleotide sequence ID" value="NZ_BMYB01000003.1"/>
</dbReference>
<comment type="caution">
    <text evidence="7">The sequence shown here is derived from an EMBL/GenBank/DDBJ whole genome shotgun (WGS) entry which is preliminary data.</text>
</comment>
<dbReference type="AlphaFoldDB" id="A0A2P5TN60"/>
<evidence type="ECO:0000256" key="1">
    <source>
        <dbReference type="ARBA" id="ARBA00005854"/>
    </source>
</evidence>
<evidence type="ECO:0000256" key="4">
    <source>
        <dbReference type="RuleBase" id="RU003719"/>
    </source>
</evidence>
<feature type="domain" description="D-isomer specific 2-hydroxyacid dehydrogenase NAD-binding" evidence="6">
    <location>
        <begin position="109"/>
        <end position="284"/>
    </location>
</feature>
<keyword evidence="8" id="KW-1185">Reference proteome</keyword>
<proteinExistence type="inferred from homology"/>
<dbReference type="Gene3D" id="3.40.50.720">
    <property type="entry name" value="NAD(P)-binding Rossmann-like Domain"/>
    <property type="match status" value="2"/>
</dbReference>
<dbReference type="InterPro" id="IPR006139">
    <property type="entry name" value="D-isomer_2_OHA_DH_cat_dom"/>
</dbReference>
<dbReference type="SUPFAM" id="SSF51735">
    <property type="entry name" value="NAD(P)-binding Rossmann-fold domains"/>
    <property type="match status" value="1"/>
</dbReference>
<reference evidence="8" key="1">
    <citation type="submission" date="2016-11" db="EMBL/GenBank/DDBJ databases">
        <authorList>
            <person name="Sisinthy S."/>
            <person name="Ara S."/>
            <person name="Gundlapally S.R."/>
        </authorList>
    </citation>
    <scope>NUCLEOTIDE SEQUENCE [LARGE SCALE GENOMIC DNA]</scope>
    <source>
        <strain evidence="8">V1-41</strain>
    </source>
</reference>
<dbReference type="EMBL" id="MPZM01000010">
    <property type="protein sequence ID" value="PPL16984.1"/>
    <property type="molecule type" value="Genomic_DNA"/>
</dbReference>
<dbReference type="CDD" id="cd12173">
    <property type="entry name" value="PGDH_4"/>
    <property type="match status" value="1"/>
</dbReference>
<dbReference type="Pfam" id="PF00389">
    <property type="entry name" value="2-Hacid_dh"/>
    <property type="match status" value="1"/>
</dbReference>
<dbReference type="PANTHER" id="PTHR42789:SF1">
    <property type="entry name" value="D-ISOMER SPECIFIC 2-HYDROXYACID DEHYDROGENASE FAMILY PROTEIN (AFU_ORTHOLOGUE AFUA_6G10090)"/>
    <property type="match status" value="1"/>
</dbReference>
<evidence type="ECO:0000313" key="8">
    <source>
        <dbReference type="Proteomes" id="UP000242231"/>
    </source>
</evidence>
<evidence type="ECO:0000313" key="7">
    <source>
        <dbReference type="EMBL" id="PPL16984.1"/>
    </source>
</evidence>
<gene>
    <name evidence="7" type="ORF">UN63_06570</name>
</gene>
<dbReference type="Pfam" id="PF02826">
    <property type="entry name" value="2-Hacid_dh_C"/>
    <property type="match status" value="1"/>
</dbReference>
<dbReference type="FunFam" id="3.40.50.720:FF:000203">
    <property type="entry name" value="D-3-phosphoglycerate dehydrogenase (SerA)"/>
    <property type="match status" value="1"/>
</dbReference>